<sequence length="629" mass="72874">MTTPFPLLRLPSLSLIPVFQQMEPIDVIAFSLLSNRARLMSKTRGLSVTSIDIMTVNHSLVLDIVLGDDKRLQLFLRLIPENLSDFIGVLVNNKIVKWRNLGLSRAECIQRIMDVTNCASIQELKFCETESFHALPILATLPNIEQILITQDCNEGFVHKMFEILSKVTSNIDVFQNRMENLEQFQKVLMLNMNSITIKLMTPRDPTRLRLSLDDLLICNAVHLHLFGVMISVKDLNRFFMSWMKNKSNPRLEHLKFITVEEVSTDVLLKGLNVIEMPPTTTRTFRVYENSRCREKVVTGGMDVMRLDGTQATLEVRAMTRITFVEFYVRIIAVSLLSKRANNLSKSLRKISPRNTYLKVKSDHLDISLCFATWYNVELSLYFYKENAPDLADARLRNRAFTNENTGLSASQWLERVLDVTNYESLTKISVEGTPQFDVCDAFAILTQLPSLLIEESCGDRLAKKTLEILSPVTAKVELFKIPYENRTEFQTFLKTNLNYLFINTHQFSRFTLDDLLVTNALKVELLRVTLRLRDLNQFLTSWFHSKHNSRLEHLKFRIFESFDETCLPEILNAFPRDQERTFRYSKQLDTSLKTFSGGYDIERADGKKATITFENKFDMMFTDFYIWP</sequence>
<comment type="caution">
    <text evidence="2">The sequence shown here is derived from an EMBL/GenBank/DDBJ whole genome shotgun (WGS) entry which is preliminary data.</text>
</comment>
<dbReference type="Pfam" id="PF00646">
    <property type="entry name" value="F-box"/>
    <property type="match status" value="1"/>
</dbReference>
<dbReference type="InterPro" id="IPR001810">
    <property type="entry name" value="F-box_dom"/>
</dbReference>
<name>A0A6A5GHF2_CAERE</name>
<dbReference type="EMBL" id="WUAV01000005">
    <property type="protein sequence ID" value="KAF1754657.1"/>
    <property type="molecule type" value="Genomic_DNA"/>
</dbReference>
<dbReference type="PANTHER" id="PTHR22899:SF0">
    <property type="entry name" value="F-BOX ASSOCIATED DOMAIN-CONTAINING PROTEIN-RELATED"/>
    <property type="match status" value="1"/>
</dbReference>
<accession>A0A6A5GHF2</accession>
<dbReference type="AlphaFoldDB" id="A0A6A5GHF2"/>
<dbReference type="PANTHER" id="PTHR22899">
    <property type="entry name" value="CYCLIN-RELATED F-BOX FAMILY"/>
    <property type="match status" value="1"/>
</dbReference>
<dbReference type="KEGG" id="crq:GCK72_021220"/>
<evidence type="ECO:0000259" key="1">
    <source>
        <dbReference type="PROSITE" id="PS50181"/>
    </source>
</evidence>
<feature type="domain" description="F-box" evidence="1">
    <location>
        <begin position="4"/>
        <end position="51"/>
    </location>
</feature>
<protein>
    <recommendedName>
        <fullName evidence="1">F-box domain-containing protein</fullName>
    </recommendedName>
</protein>
<proteinExistence type="predicted"/>
<dbReference type="InterPro" id="IPR053222">
    <property type="entry name" value="Zygotic_Embryogenesis-Asso"/>
</dbReference>
<reference evidence="2 3" key="1">
    <citation type="submission" date="2019-12" db="EMBL/GenBank/DDBJ databases">
        <title>Chromosome-level assembly of the Caenorhabditis remanei genome.</title>
        <authorList>
            <person name="Teterina A.A."/>
            <person name="Willis J.H."/>
            <person name="Phillips P.C."/>
        </authorList>
    </citation>
    <scope>NUCLEOTIDE SEQUENCE [LARGE SCALE GENOMIC DNA]</scope>
    <source>
        <strain evidence="2 3">PX506</strain>
        <tissue evidence="2">Whole organism</tissue>
    </source>
</reference>
<dbReference type="Proteomes" id="UP000483820">
    <property type="component" value="Chromosome V"/>
</dbReference>
<dbReference type="Pfam" id="PF07735">
    <property type="entry name" value="FBA_2"/>
    <property type="match status" value="2"/>
</dbReference>
<dbReference type="PROSITE" id="PS50181">
    <property type="entry name" value="FBOX"/>
    <property type="match status" value="1"/>
</dbReference>
<gene>
    <name evidence="2" type="ORF">GCK72_021220</name>
</gene>
<dbReference type="RefSeq" id="XP_053583028.1">
    <property type="nucleotide sequence ID" value="XM_053734115.1"/>
</dbReference>
<evidence type="ECO:0000313" key="2">
    <source>
        <dbReference type="EMBL" id="KAF1754657.1"/>
    </source>
</evidence>
<dbReference type="CTD" id="78777168"/>
<evidence type="ECO:0000313" key="3">
    <source>
        <dbReference type="Proteomes" id="UP000483820"/>
    </source>
</evidence>
<organism evidence="2 3">
    <name type="scientific">Caenorhabditis remanei</name>
    <name type="common">Caenorhabditis vulgaris</name>
    <dbReference type="NCBI Taxonomy" id="31234"/>
    <lineage>
        <taxon>Eukaryota</taxon>
        <taxon>Metazoa</taxon>
        <taxon>Ecdysozoa</taxon>
        <taxon>Nematoda</taxon>
        <taxon>Chromadorea</taxon>
        <taxon>Rhabditida</taxon>
        <taxon>Rhabditina</taxon>
        <taxon>Rhabditomorpha</taxon>
        <taxon>Rhabditoidea</taxon>
        <taxon>Rhabditidae</taxon>
        <taxon>Peloderinae</taxon>
        <taxon>Caenorhabditis</taxon>
    </lineage>
</organism>
<dbReference type="InterPro" id="IPR012885">
    <property type="entry name" value="F-box_Sdz-33"/>
</dbReference>
<dbReference type="GeneID" id="78777168"/>